<sequence length="78" mass="8766">MGFMVDDFYLSHVVRGLPKLPVGYMKLSISMLATEKILERLMMHIMISDTLALNSIFLKRIAKAACGIYEAQHIHAGN</sequence>
<evidence type="ECO:0000313" key="1">
    <source>
        <dbReference type="EMBL" id="MED6264283.1"/>
    </source>
</evidence>
<accession>A0ABU7CRY3</accession>
<dbReference type="EMBL" id="JAHUTJ010000937">
    <property type="protein sequence ID" value="MED6264283.1"/>
    <property type="molecule type" value="Genomic_DNA"/>
</dbReference>
<evidence type="ECO:0000313" key="2">
    <source>
        <dbReference type="Proteomes" id="UP001352852"/>
    </source>
</evidence>
<comment type="caution">
    <text evidence="1">The sequence shown here is derived from an EMBL/GenBank/DDBJ whole genome shotgun (WGS) entry which is preliminary data.</text>
</comment>
<keyword evidence="2" id="KW-1185">Reference proteome</keyword>
<name>A0ABU7CRY3_9TELE</name>
<reference evidence="1 2" key="1">
    <citation type="submission" date="2021-06" db="EMBL/GenBank/DDBJ databases">
        <authorList>
            <person name="Palmer J.M."/>
        </authorList>
    </citation>
    <scope>NUCLEOTIDE SEQUENCE [LARGE SCALE GENOMIC DNA]</scope>
    <source>
        <strain evidence="1 2">CL_MEX2019</strain>
        <tissue evidence="1">Muscle</tissue>
    </source>
</reference>
<gene>
    <name evidence="1" type="ORF">CHARACLAT_013190</name>
</gene>
<organism evidence="1 2">
    <name type="scientific">Characodon lateralis</name>
    <dbReference type="NCBI Taxonomy" id="208331"/>
    <lineage>
        <taxon>Eukaryota</taxon>
        <taxon>Metazoa</taxon>
        <taxon>Chordata</taxon>
        <taxon>Craniata</taxon>
        <taxon>Vertebrata</taxon>
        <taxon>Euteleostomi</taxon>
        <taxon>Actinopterygii</taxon>
        <taxon>Neopterygii</taxon>
        <taxon>Teleostei</taxon>
        <taxon>Neoteleostei</taxon>
        <taxon>Acanthomorphata</taxon>
        <taxon>Ovalentaria</taxon>
        <taxon>Atherinomorphae</taxon>
        <taxon>Cyprinodontiformes</taxon>
        <taxon>Goodeidae</taxon>
        <taxon>Characodon</taxon>
    </lineage>
</organism>
<dbReference type="Proteomes" id="UP001352852">
    <property type="component" value="Unassembled WGS sequence"/>
</dbReference>
<proteinExistence type="predicted"/>
<protein>
    <submittedName>
        <fullName evidence="1">Uncharacterized protein</fullName>
    </submittedName>
</protein>